<gene>
    <name evidence="2" type="ORF">DC3_29310</name>
</gene>
<proteinExistence type="predicted"/>
<dbReference type="Gene3D" id="1.25.40.10">
    <property type="entry name" value="Tetratricopeptide repeat domain"/>
    <property type="match status" value="1"/>
</dbReference>
<organism evidence="2 3">
    <name type="scientific">Deinococcus cellulosilyticus (strain DSM 18568 / NBRC 106333 / KACC 11606 / 5516J-15)</name>
    <dbReference type="NCBI Taxonomy" id="1223518"/>
    <lineage>
        <taxon>Bacteria</taxon>
        <taxon>Thermotogati</taxon>
        <taxon>Deinococcota</taxon>
        <taxon>Deinococci</taxon>
        <taxon>Deinococcales</taxon>
        <taxon>Deinococcaceae</taxon>
        <taxon>Deinococcus</taxon>
    </lineage>
</organism>
<accession>A0A511N4D9</accession>
<reference evidence="2 3" key="1">
    <citation type="submission" date="2019-07" db="EMBL/GenBank/DDBJ databases">
        <title>Whole genome shotgun sequence of Deinococcus cellulosilyticus NBRC 106333.</title>
        <authorList>
            <person name="Hosoyama A."/>
            <person name="Uohara A."/>
            <person name="Ohji S."/>
            <person name="Ichikawa N."/>
        </authorList>
    </citation>
    <scope>NUCLEOTIDE SEQUENCE [LARGE SCALE GENOMIC DNA]</scope>
    <source>
        <strain evidence="2 3">NBRC 106333</strain>
    </source>
</reference>
<keyword evidence="3" id="KW-1185">Reference proteome</keyword>
<dbReference type="OrthoDB" id="9819870at2"/>
<dbReference type="AlphaFoldDB" id="A0A511N4D9"/>
<evidence type="ECO:0000256" key="1">
    <source>
        <dbReference type="SAM" id="MobiDB-lite"/>
    </source>
</evidence>
<name>A0A511N4D9_DEIC1</name>
<evidence type="ECO:0000313" key="3">
    <source>
        <dbReference type="Proteomes" id="UP000321306"/>
    </source>
</evidence>
<dbReference type="RefSeq" id="WP_146885425.1">
    <property type="nucleotide sequence ID" value="NZ_BJXB01000012.1"/>
</dbReference>
<sequence>MRLPPAEHLSQLIHSPVDYLKLYMECEQEGVLPDLLKALEALPFSEIREARRARILYRLGQYQAMRGLLESHLAEPLCLAWYVVELVRQGGEEQLRKVITRFSVTWPINAKPTNLEAKARLHVARGVAFVTLNMMDSAEREFSEAVRLSELLGDQLTRSVAIMEFARRDLFNNKLEQARSTYREILERVPANTAIADFSMSYMTLLHWMLGMGENGLSPWAKHALRLASLQTWDEPIPDYPADVNLKIMGESLLLLKDLRVRCDRYLFHAPWHSPQRSQLVELPQILELHQPSTGNEIVRFFTQMSAALALALAGDPQAISVLDHALQKPITGILQLVVAHQAARLEVAMLLGPTDKLALQQTAADLLEQLQLLSPAGLRWVIWWMRHFSPHALCILAEHTELLQAGADTCLQIGPQQVKFNQQIVSGYPLHLLDQQKQGSGQDTVALMESHQKLLHRLGKPPVVFLDRIASLHLKDKDSSKGNPCEITETLSKMES</sequence>
<feature type="region of interest" description="Disordered" evidence="1">
    <location>
        <begin position="478"/>
        <end position="497"/>
    </location>
</feature>
<comment type="caution">
    <text evidence="2">The sequence shown here is derived from an EMBL/GenBank/DDBJ whole genome shotgun (WGS) entry which is preliminary data.</text>
</comment>
<dbReference type="EMBL" id="BJXB01000012">
    <property type="protein sequence ID" value="GEM47296.1"/>
    <property type="molecule type" value="Genomic_DNA"/>
</dbReference>
<protein>
    <recommendedName>
        <fullName evidence="4">Tetratricopeptide repeat protein</fullName>
    </recommendedName>
</protein>
<evidence type="ECO:0000313" key="2">
    <source>
        <dbReference type="EMBL" id="GEM47296.1"/>
    </source>
</evidence>
<evidence type="ECO:0008006" key="4">
    <source>
        <dbReference type="Google" id="ProtNLM"/>
    </source>
</evidence>
<dbReference type="InterPro" id="IPR011990">
    <property type="entry name" value="TPR-like_helical_dom_sf"/>
</dbReference>
<dbReference type="Proteomes" id="UP000321306">
    <property type="component" value="Unassembled WGS sequence"/>
</dbReference>